<evidence type="ECO:0000313" key="3">
    <source>
        <dbReference type="EMBL" id="ADN43941.1"/>
    </source>
</evidence>
<dbReference type="KEGG" id="clo:HMPREF0868_0445"/>
<dbReference type="GO" id="GO:0003677">
    <property type="term" value="F:DNA binding"/>
    <property type="evidence" value="ECO:0007669"/>
    <property type="project" value="InterPro"/>
</dbReference>
<dbReference type="EMBL" id="CP001850">
    <property type="protein sequence ID" value="ADN43941.1"/>
    <property type="molecule type" value="Genomic_DNA"/>
</dbReference>
<evidence type="ECO:0000313" key="2">
    <source>
        <dbReference type="EMBL" id="ADN43907.1"/>
    </source>
</evidence>
<sequence length="69" mass="8230">MIETEPTISISKVVNLIKSYTTYHIWKKHTEYLKKPFWKEHTFWTDGYFACSVGNVSEEILKQYIENQG</sequence>
<dbReference type="Pfam" id="PF01797">
    <property type="entry name" value="Y1_Tnp"/>
    <property type="match status" value="1"/>
</dbReference>
<dbReference type="GO" id="GO:0004803">
    <property type="term" value="F:transposase activity"/>
    <property type="evidence" value="ECO:0007669"/>
    <property type="project" value="InterPro"/>
</dbReference>
<name>E1PK53_MAGIU</name>
<dbReference type="GO" id="GO:0006313">
    <property type="term" value="P:DNA transposition"/>
    <property type="evidence" value="ECO:0007669"/>
    <property type="project" value="InterPro"/>
</dbReference>
<dbReference type="eggNOG" id="COG1943">
    <property type="taxonomic scope" value="Bacteria"/>
</dbReference>
<dbReference type="AlphaFoldDB" id="E1PK53"/>
<dbReference type="HOGENOM" id="CLU_101320_2_3_9"/>
<dbReference type="KEGG" id="clo:HMPREF0868_0035"/>
<dbReference type="Proteomes" id="UP000008234">
    <property type="component" value="Chromosome"/>
</dbReference>
<evidence type="ECO:0000259" key="1">
    <source>
        <dbReference type="SMART" id="SM01321"/>
    </source>
</evidence>
<organism evidence="2 4">
    <name type="scientific">Mageeibacillus indolicus (strain UPII9-5)</name>
    <name type="common">Clostridiales genomosp. BVAB3 (strain UPII9-5)</name>
    <dbReference type="NCBI Taxonomy" id="699246"/>
    <lineage>
        <taxon>Bacteria</taxon>
        <taxon>Bacillati</taxon>
        <taxon>Bacillota</taxon>
        <taxon>Clostridia</taxon>
        <taxon>Eubacteriales</taxon>
        <taxon>Oscillospiraceae</taxon>
        <taxon>Mageeibacillus</taxon>
    </lineage>
</organism>
<reference evidence="4" key="1">
    <citation type="submission" date="2009-12" db="EMBL/GenBank/DDBJ databases">
        <title>Sequence of Clostridiales genomosp. BVAB3 str. UPII9-5.</title>
        <authorList>
            <person name="Madupu R."/>
            <person name="Durkin A.S."/>
            <person name="Torralba M."/>
            <person name="Methe B."/>
            <person name="Sutton G.G."/>
            <person name="Strausberg R.L."/>
            <person name="Nelson K.E."/>
        </authorList>
    </citation>
    <scope>NUCLEOTIDE SEQUENCE [LARGE SCALE GENOMIC DNA]</scope>
    <source>
        <strain evidence="4">UPII9-5</strain>
    </source>
</reference>
<evidence type="ECO:0000313" key="4">
    <source>
        <dbReference type="Proteomes" id="UP000008234"/>
    </source>
</evidence>
<dbReference type="SUPFAM" id="SSF143422">
    <property type="entry name" value="Transposase IS200-like"/>
    <property type="match status" value="1"/>
</dbReference>
<dbReference type="PANTHER" id="PTHR33360:SF4">
    <property type="entry name" value="TRANSPOSASE IS200-LIKE PROTEIN"/>
    <property type="match status" value="1"/>
</dbReference>
<dbReference type="Gene3D" id="3.30.70.1290">
    <property type="entry name" value="Transposase IS200-like"/>
    <property type="match status" value="1"/>
</dbReference>
<dbReference type="SMART" id="SM01321">
    <property type="entry name" value="Y1_Tnp"/>
    <property type="match status" value="1"/>
</dbReference>
<dbReference type="NCBIfam" id="NF033573">
    <property type="entry name" value="transpos_IS200"/>
    <property type="match status" value="1"/>
</dbReference>
<dbReference type="InterPro" id="IPR036515">
    <property type="entry name" value="Transposase_17_sf"/>
</dbReference>
<protein>
    <recommendedName>
        <fullName evidence="1">Transposase IS200-like domain-containing protein</fullName>
    </recommendedName>
</protein>
<keyword evidence="4" id="KW-1185">Reference proteome</keyword>
<feature type="domain" description="Transposase IS200-like" evidence="1">
    <location>
        <begin position="1"/>
        <end position="68"/>
    </location>
</feature>
<accession>E1PK53</accession>
<reference evidence="2" key="2">
    <citation type="submission" date="2010-09" db="EMBL/GenBank/DDBJ databases">
        <authorList>
            <person name="Harkins D.M."/>
            <person name="Madupu R."/>
            <person name="Durkin A.S."/>
            <person name="Torralba M."/>
            <person name="Methe B."/>
            <person name="Sutton G.G."/>
            <person name="Nelson K.E."/>
        </authorList>
    </citation>
    <scope>NUCLEOTIDE SEQUENCE</scope>
    <source>
        <strain evidence="2">UPII9-5</strain>
    </source>
</reference>
<dbReference type="InterPro" id="IPR002686">
    <property type="entry name" value="Transposase_17"/>
</dbReference>
<gene>
    <name evidence="2" type="ordered locus">HMPREF0868_0035</name>
    <name evidence="3" type="ordered locus">HMPREF0868_0445</name>
</gene>
<dbReference type="PANTHER" id="PTHR33360">
    <property type="entry name" value="TRANSPOSASE FOR INSERTION SEQUENCE ELEMENT IS200"/>
    <property type="match status" value="1"/>
</dbReference>
<proteinExistence type="predicted"/>
<dbReference type="EMBL" id="CP001850">
    <property type="protein sequence ID" value="ADN43907.1"/>
    <property type="molecule type" value="Genomic_DNA"/>
</dbReference>